<organism evidence="2 3">
    <name type="scientific">Bionectria ochroleuca</name>
    <name type="common">Gliocladium roseum</name>
    <dbReference type="NCBI Taxonomy" id="29856"/>
    <lineage>
        <taxon>Eukaryota</taxon>
        <taxon>Fungi</taxon>
        <taxon>Dikarya</taxon>
        <taxon>Ascomycota</taxon>
        <taxon>Pezizomycotina</taxon>
        <taxon>Sordariomycetes</taxon>
        <taxon>Hypocreomycetidae</taxon>
        <taxon>Hypocreales</taxon>
        <taxon>Bionectriaceae</taxon>
        <taxon>Clonostachys</taxon>
    </lineage>
</organism>
<dbReference type="AlphaFoldDB" id="A0A8H7N2V6"/>
<gene>
    <name evidence="2" type="ORF">IM811_004802</name>
</gene>
<evidence type="ECO:0000313" key="3">
    <source>
        <dbReference type="Proteomes" id="UP000616885"/>
    </source>
</evidence>
<keyword evidence="1" id="KW-1133">Transmembrane helix</keyword>
<dbReference type="Proteomes" id="UP000616885">
    <property type="component" value="Unassembled WGS sequence"/>
</dbReference>
<dbReference type="EMBL" id="JADCTT010000013">
    <property type="protein sequence ID" value="KAF9745180.1"/>
    <property type="molecule type" value="Genomic_DNA"/>
</dbReference>
<keyword evidence="1" id="KW-0812">Transmembrane</keyword>
<feature type="transmembrane region" description="Helical" evidence="1">
    <location>
        <begin position="78"/>
        <end position="96"/>
    </location>
</feature>
<protein>
    <submittedName>
        <fullName evidence="2">Uncharacterized protein</fullName>
    </submittedName>
</protein>
<evidence type="ECO:0000256" key="1">
    <source>
        <dbReference type="SAM" id="Phobius"/>
    </source>
</evidence>
<keyword evidence="1" id="KW-0472">Membrane</keyword>
<name>A0A8H7N2V6_BIOOC</name>
<accession>A0A8H7N2V6</accession>
<comment type="caution">
    <text evidence="2">The sequence shown here is derived from an EMBL/GenBank/DDBJ whole genome shotgun (WGS) entry which is preliminary data.</text>
</comment>
<proteinExistence type="predicted"/>
<evidence type="ECO:0000313" key="2">
    <source>
        <dbReference type="EMBL" id="KAF9745180.1"/>
    </source>
</evidence>
<sequence>MSSTQLRRSARIAAQRKARTLNATLILPESPEHPLQESATPTAQDVLEADSSSSDQFHVEAASDTLYHRTLWRKASKIGHICFLIAILARIVLFMGQRLPRGAYHKISLLNDLLNAAITQSVLSHILTYHDLQPLLAAHKSFHLPIHDSVLEYARHQRHSSLLPTGSPWLFSPVPRRYLINSTEHNYTETQFDMVPWVNFHEDLAKVLKLMADDLAWLAKNASTSDLFTEVVKSESWPANSKSIDKMSDFQFSESSTDGSLNMDEAIPWCSVRQSVPCDTQDIRFNSLLYDLNKTISTAVDYWLAPFEHRLHWGIFHHRAQSVLLVVNLDLNYRLNLWETHGTWLGANRSATPNSDMPRIECLKRHNSSGLVDAFKSCDLLIPSTVDFASAQIQNLTAQDRIELTARASKPISPTGSEEPETYLLAFKSHLEELNRVTGELIQHIEDVLFYFDTTKMVEQIHEEARYQHYRSRIDCRLARLDKTLLFLREIALTRLEDQIERVFLALLVVKDFNLQRQHIQEAIHDLRNPNSWILPPHPMSSWRGWLCWVVGLTPYTSRRLVFPSLEEMLADANKASEWLWKLFYYDKFLTQELSKTFEVAKFEYEKSYCLLSYSFGGPEQCKVRIVSRWHAADQGKRLDAYAYDGNTCFLHPCEDEMEITQSSRKAPHGWWDHLARWIF</sequence>
<reference evidence="2" key="1">
    <citation type="submission" date="2020-10" db="EMBL/GenBank/DDBJ databases">
        <title>High-Quality Genome Resource of Clonostachys rosea strain S41 by Oxford Nanopore Long-Read Sequencing.</title>
        <authorList>
            <person name="Wang H."/>
        </authorList>
    </citation>
    <scope>NUCLEOTIDE SEQUENCE</scope>
    <source>
        <strain evidence="2">S41</strain>
    </source>
</reference>